<protein>
    <recommendedName>
        <fullName evidence="6">Protein kinase domain-containing protein</fullName>
    </recommendedName>
</protein>
<dbReference type="Gene3D" id="1.10.510.10">
    <property type="entry name" value="Transferase(Phosphotransferase) domain 1"/>
    <property type="match status" value="1"/>
</dbReference>
<keyword evidence="2 5" id="KW-0547">Nucleotide-binding</keyword>
<dbReference type="SMART" id="SM00220">
    <property type="entry name" value="S_TKc"/>
    <property type="match status" value="1"/>
</dbReference>
<evidence type="ECO:0000313" key="8">
    <source>
        <dbReference type="Proteomes" id="UP001500547"/>
    </source>
</evidence>
<dbReference type="InterPro" id="IPR058395">
    <property type="entry name" value="DUF8082"/>
</dbReference>
<dbReference type="Proteomes" id="UP001500547">
    <property type="component" value="Unassembled WGS sequence"/>
</dbReference>
<gene>
    <name evidence="7" type="ORF">GCM10025770_13780</name>
</gene>
<dbReference type="RefSeq" id="WP_345532143.1">
    <property type="nucleotide sequence ID" value="NZ_BAABLD010000007.1"/>
</dbReference>
<accession>A0ABP9QIY6</accession>
<reference evidence="8" key="1">
    <citation type="journal article" date="2019" name="Int. J. Syst. Evol. Microbiol.">
        <title>The Global Catalogue of Microorganisms (GCM) 10K type strain sequencing project: providing services to taxonomists for standard genome sequencing and annotation.</title>
        <authorList>
            <consortium name="The Broad Institute Genomics Platform"/>
            <consortium name="The Broad Institute Genome Sequencing Center for Infectious Disease"/>
            <person name="Wu L."/>
            <person name="Ma J."/>
        </authorList>
    </citation>
    <scope>NUCLEOTIDE SEQUENCE [LARGE SCALE GENOMIC DNA]</scope>
    <source>
        <strain evidence="8">JCM 18715</strain>
    </source>
</reference>
<dbReference type="CDD" id="cd14014">
    <property type="entry name" value="STKc_PknB_like"/>
    <property type="match status" value="1"/>
</dbReference>
<evidence type="ECO:0000256" key="5">
    <source>
        <dbReference type="PROSITE-ProRule" id="PRU10141"/>
    </source>
</evidence>
<evidence type="ECO:0000313" key="7">
    <source>
        <dbReference type="EMBL" id="GAA5162711.1"/>
    </source>
</evidence>
<dbReference type="Gene3D" id="3.30.200.20">
    <property type="entry name" value="Phosphorylase Kinase, domain 1"/>
    <property type="match status" value="1"/>
</dbReference>
<dbReference type="PANTHER" id="PTHR43289">
    <property type="entry name" value="MITOGEN-ACTIVATED PROTEIN KINASE KINASE KINASE 20-RELATED"/>
    <property type="match status" value="1"/>
</dbReference>
<dbReference type="InterPro" id="IPR011009">
    <property type="entry name" value="Kinase-like_dom_sf"/>
</dbReference>
<dbReference type="InterPro" id="IPR000719">
    <property type="entry name" value="Prot_kinase_dom"/>
</dbReference>
<dbReference type="PROSITE" id="PS00107">
    <property type="entry name" value="PROTEIN_KINASE_ATP"/>
    <property type="match status" value="1"/>
</dbReference>
<evidence type="ECO:0000256" key="3">
    <source>
        <dbReference type="ARBA" id="ARBA00022777"/>
    </source>
</evidence>
<evidence type="ECO:0000256" key="2">
    <source>
        <dbReference type="ARBA" id="ARBA00022741"/>
    </source>
</evidence>
<dbReference type="Pfam" id="PF26309">
    <property type="entry name" value="DUF8082"/>
    <property type="match status" value="2"/>
</dbReference>
<keyword evidence="3" id="KW-0418">Kinase</keyword>
<proteinExistence type="predicted"/>
<dbReference type="EMBL" id="BAABLD010000007">
    <property type="protein sequence ID" value="GAA5162711.1"/>
    <property type="molecule type" value="Genomic_DNA"/>
</dbReference>
<comment type="caution">
    <text evidence="7">The sequence shown here is derived from an EMBL/GenBank/DDBJ whole genome shotgun (WGS) entry which is preliminary data.</text>
</comment>
<feature type="domain" description="Protein kinase" evidence="6">
    <location>
        <begin position="11"/>
        <end position="268"/>
    </location>
</feature>
<sequence>MSSDPQKLGKYEIQGVLGRGGMGTVYKGYDPLIQRTVALKTVHSRLLENDDHNMLERFRNEARAAGRLNHPGIVAIYDYGEEDGIAFIAMEYVDGCTLGDFLKAHKRVPVADVVAMMLQFLEALHYAHEQGIVHRDIKAANILITAAGKLKIMDFGIARLDSSSLTLVGSVVGTPGSMAPEQLMGLAVDRRADLFSAGVVLYELLCGVRPFTGPSESLVYKVCYEHPPVPSAVDSSIHPAMDIVIHKALAKQADERFATADIFKQALVDAHAKAFSAQPTATLSDATVILTSAAIQERMAALGKPPGAGGPRTVSATNAPPPTSASLITSMHADTLLTVERLLAQHIGPLAKVIVKKAATSTASIDDFYAILTSKLDTEAARRDFMAAMRKLGVGALPSSNTQTPPKSATKLASGGTMLANTLGPEVISLAATRLAKYLGPIAPVVTRKAAAQAVDARALYWALAGNLTNPDDRRAFLNEAGFPEY</sequence>
<dbReference type="InterPro" id="IPR017441">
    <property type="entry name" value="Protein_kinase_ATP_BS"/>
</dbReference>
<keyword evidence="8" id="KW-1185">Reference proteome</keyword>
<organism evidence="7 8">
    <name type="scientific">Viridibacterium curvum</name>
    <dbReference type="NCBI Taxonomy" id="1101404"/>
    <lineage>
        <taxon>Bacteria</taxon>
        <taxon>Pseudomonadati</taxon>
        <taxon>Pseudomonadota</taxon>
        <taxon>Betaproteobacteria</taxon>
        <taxon>Rhodocyclales</taxon>
        <taxon>Rhodocyclaceae</taxon>
        <taxon>Viridibacterium</taxon>
    </lineage>
</organism>
<dbReference type="PANTHER" id="PTHR43289:SF6">
    <property type="entry name" value="SERINE_THREONINE-PROTEIN KINASE NEKL-3"/>
    <property type="match status" value="1"/>
</dbReference>
<name>A0ABP9QIY6_9RHOO</name>
<keyword evidence="1" id="KW-0808">Transferase</keyword>
<evidence type="ECO:0000256" key="4">
    <source>
        <dbReference type="ARBA" id="ARBA00022840"/>
    </source>
</evidence>
<dbReference type="PROSITE" id="PS50011">
    <property type="entry name" value="PROTEIN_KINASE_DOM"/>
    <property type="match status" value="1"/>
</dbReference>
<feature type="binding site" evidence="5">
    <location>
        <position position="40"/>
    </location>
    <ligand>
        <name>ATP</name>
        <dbReference type="ChEBI" id="CHEBI:30616"/>
    </ligand>
</feature>
<dbReference type="Pfam" id="PF00069">
    <property type="entry name" value="Pkinase"/>
    <property type="match status" value="1"/>
</dbReference>
<keyword evidence="4 5" id="KW-0067">ATP-binding</keyword>
<dbReference type="InterPro" id="IPR008271">
    <property type="entry name" value="Ser/Thr_kinase_AS"/>
</dbReference>
<evidence type="ECO:0000256" key="1">
    <source>
        <dbReference type="ARBA" id="ARBA00022679"/>
    </source>
</evidence>
<evidence type="ECO:0000259" key="6">
    <source>
        <dbReference type="PROSITE" id="PS50011"/>
    </source>
</evidence>
<dbReference type="PROSITE" id="PS00108">
    <property type="entry name" value="PROTEIN_KINASE_ST"/>
    <property type="match status" value="1"/>
</dbReference>
<dbReference type="SUPFAM" id="SSF56112">
    <property type="entry name" value="Protein kinase-like (PK-like)"/>
    <property type="match status" value="1"/>
</dbReference>